<gene>
    <name evidence="2" type="ORF">S12H4_13872</name>
</gene>
<reference evidence="2" key="1">
    <citation type="journal article" date="2014" name="Front. Microbiol.">
        <title>High frequency of phylogenetically diverse reductive dehalogenase-homologous genes in deep subseafloor sedimentary metagenomes.</title>
        <authorList>
            <person name="Kawai M."/>
            <person name="Futagami T."/>
            <person name="Toyoda A."/>
            <person name="Takaki Y."/>
            <person name="Nishi S."/>
            <person name="Hori S."/>
            <person name="Arai W."/>
            <person name="Tsubouchi T."/>
            <person name="Morono Y."/>
            <person name="Uchiyama I."/>
            <person name="Ito T."/>
            <person name="Fujiyama A."/>
            <person name="Inagaki F."/>
            <person name="Takami H."/>
        </authorList>
    </citation>
    <scope>NUCLEOTIDE SEQUENCE</scope>
    <source>
        <strain evidence="2">Expedition CK06-06</strain>
    </source>
</reference>
<comment type="caution">
    <text evidence="2">The sequence shown here is derived from an EMBL/GenBank/DDBJ whole genome shotgun (WGS) entry which is preliminary data.</text>
</comment>
<feature type="non-terminal residue" evidence="2">
    <location>
        <position position="246"/>
    </location>
</feature>
<proteinExistence type="predicted"/>
<evidence type="ECO:0000313" key="2">
    <source>
        <dbReference type="EMBL" id="GAI78218.1"/>
    </source>
</evidence>
<protein>
    <recommendedName>
        <fullName evidence="3">Phytase-like domain-containing protein</fullName>
    </recommendedName>
</protein>
<feature type="region of interest" description="Disordered" evidence="1">
    <location>
        <begin position="1"/>
        <end position="28"/>
    </location>
</feature>
<dbReference type="EMBL" id="BARW01006602">
    <property type="protein sequence ID" value="GAI78218.1"/>
    <property type="molecule type" value="Genomic_DNA"/>
</dbReference>
<name>X1RCC4_9ZZZZ</name>
<evidence type="ECO:0008006" key="3">
    <source>
        <dbReference type="Google" id="ProtNLM"/>
    </source>
</evidence>
<evidence type="ECO:0000256" key="1">
    <source>
        <dbReference type="SAM" id="MobiDB-lite"/>
    </source>
</evidence>
<organism evidence="2">
    <name type="scientific">marine sediment metagenome</name>
    <dbReference type="NCBI Taxonomy" id="412755"/>
    <lineage>
        <taxon>unclassified sequences</taxon>
        <taxon>metagenomes</taxon>
        <taxon>ecological metagenomes</taxon>
    </lineage>
</organism>
<sequence length="246" mass="27296">MEKPEGAPLESGERIPLGNGNQAGPFAPGLQSSPVGRAYVFGHEEPDLFVVANLHSMDPGPGLYLYEWTGRNDEGIPVFAPPRKVALSLIDPALRGVHDTSPSMIGSIFQMDNGEIHGWWLNGPEIYRTLFDREALEFKHTSEGKITMTGLPDAPEIPSNLEVLENNNGTLLILLSMNDGVIHRPEGFWRHPDYIMYNGAGVFLGKWPFEYLYISDTISPEVSAPVRVHQYSLTRKEVLQGYHSLA</sequence>
<accession>X1RCC4</accession>
<dbReference type="AlphaFoldDB" id="X1RCC4"/>